<evidence type="ECO:0000256" key="2">
    <source>
        <dbReference type="SAM" id="MobiDB-lite"/>
    </source>
</evidence>
<dbReference type="Pfam" id="PF01022">
    <property type="entry name" value="HTH_5"/>
    <property type="match status" value="1"/>
</dbReference>
<name>A0AAJ2KUJ7_ALKPS</name>
<comment type="caution">
    <text evidence="4">The sequence shown here is derived from an EMBL/GenBank/DDBJ whole genome shotgun (WGS) entry which is preliminary data.</text>
</comment>
<dbReference type="SUPFAM" id="SSF46785">
    <property type="entry name" value="Winged helix' DNA-binding domain"/>
    <property type="match status" value="1"/>
</dbReference>
<dbReference type="InterPro" id="IPR011991">
    <property type="entry name" value="ArsR-like_HTH"/>
</dbReference>
<dbReference type="EMBL" id="JAWJAY010000001">
    <property type="protein sequence ID" value="MDV2884762.1"/>
    <property type="molecule type" value="Genomic_DNA"/>
</dbReference>
<accession>A0AAJ2KUJ7</accession>
<dbReference type="Proteomes" id="UP001285636">
    <property type="component" value="Unassembled WGS sequence"/>
</dbReference>
<feature type="region of interest" description="Disordered" evidence="2">
    <location>
        <begin position="139"/>
        <end position="167"/>
    </location>
</feature>
<dbReference type="CDD" id="cd00090">
    <property type="entry name" value="HTH_ARSR"/>
    <property type="match status" value="1"/>
</dbReference>
<dbReference type="InterPro" id="IPR036390">
    <property type="entry name" value="WH_DNA-bd_sf"/>
</dbReference>
<organism evidence="4 5">
    <name type="scientific">Alkalihalophilus pseudofirmus</name>
    <name type="common">Bacillus pseudofirmus</name>
    <dbReference type="NCBI Taxonomy" id="79885"/>
    <lineage>
        <taxon>Bacteria</taxon>
        <taxon>Bacillati</taxon>
        <taxon>Bacillota</taxon>
        <taxon>Bacilli</taxon>
        <taxon>Bacillales</taxon>
        <taxon>Bacillaceae</taxon>
        <taxon>Alkalihalophilus</taxon>
    </lineage>
</organism>
<dbReference type="GO" id="GO:0003700">
    <property type="term" value="F:DNA-binding transcription factor activity"/>
    <property type="evidence" value="ECO:0007669"/>
    <property type="project" value="InterPro"/>
</dbReference>
<evidence type="ECO:0000259" key="3">
    <source>
        <dbReference type="SMART" id="SM00418"/>
    </source>
</evidence>
<dbReference type="AlphaFoldDB" id="A0AAJ2KUJ7"/>
<reference evidence="4" key="1">
    <citation type="submission" date="2023-10" db="EMBL/GenBank/DDBJ databases">
        <title>Screening of Alkalihalophilus pseudofirmusBZ-TG-HK211 and Its Alleviation of Salt Stress on Rapeseed Growth.</title>
        <authorList>
            <person name="Zhao B."/>
            <person name="Guo T."/>
        </authorList>
    </citation>
    <scope>NUCLEOTIDE SEQUENCE</scope>
    <source>
        <strain evidence="4">BZ-TG-HK211</strain>
    </source>
</reference>
<evidence type="ECO:0000256" key="1">
    <source>
        <dbReference type="ARBA" id="ARBA00023125"/>
    </source>
</evidence>
<keyword evidence="1" id="KW-0238">DNA-binding</keyword>
<dbReference type="Gene3D" id="1.10.10.10">
    <property type="entry name" value="Winged helix-like DNA-binding domain superfamily/Winged helix DNA-binding domain"/>
    <property type="match status" value="1"/>
</dbReference>
<evidence type="ECO:0000313" key="5">
    <source>
        <dbReference type="Proteomes" id="UP001285636"/>
    </source>
</evidence>
<dbReference type="InterPro" id="IPR001845">
    <property type="entry name" value="HTH_ArsR_DNA-bd_dom"/>
</dbReference>
<feature type="domain" description="HTH arsR-type" evidence="3">
    <location>
        <begin position="13"/>
        <end position="100"/>
    </location>
</feature>
<feature type="compositionally biased region" description="Basic and acidic residues" evidence="2">
    <location>
        <begin position="139"/>
        <end position="150"/>
    </location>
</feature>
<dbReference type="SMART" id="SM00418">
    <property type="entry name" value="HTH_ARSR"/>
    <property type="match status" value="1"/>
</dbReference>
<gene>
    <name evidence="4" type="ORF">RYX45_06205</name>
</gene>
<dbReference type="RefSeq" id="WP_323466212.1">
    <property type="nucleotide sequence ID" value="NZ_CP144224.1"/>
</dbReference>
<evidence type="ECO:0000313" key="4">
    <source>
        <dbReference type="EMBL" id="MDV2884762.1"/>
    </source>
</evidence>
<dbReference type="InterPro" id="IPR036388">
    <property type="entry name" value="WH-like_DNA-bd_sf"/>
</dbReference>
<proteinExistence type="predicted"/>
<sequence length="167" mass="18682">MSNQKKSLDISVEQAKLLGNALRVKIMKQLLDTPKTSKQVATQLGHSPGNVHYHLKKLHEGGLVELVEEKPFGGVVEKYYQAVASRFNSPGGAMDPVLQEGFNSRDSSLISIRLELTAKQRKDLQEEFLEFLESWVEKSSHTQADEKTEEFSIGVKIVSTEPKGEEE</sequence>
<dbReference type="GO" id="GO:0003677">
    <property type="term" value="F:DNA binding"/>
    <property type="evidence" value="ECO:0007669"/>
    <property type="project" value="UniProtKB-KW"/>
</dbReference>
<protein>
    <submittedName>
        <fullName evidence="4">Winged helix-turn-helix domain-containing protein</fullName>
    </submittedName>
</protein>